<proteinExistence type="inferred from homology"/>
<feature type="transmembrane region" description="Helical" evidence="6">
    <location>
        <begin position="41"/>
        <end position="60"/>
    </location>
</feature>
<evidence type="ECO:0000256" key="3">
    <source>
        <dbReference type="ARBA" id="ARBA00022692"/>
    </source>
</evidence>
<dbReference type="AlphaFoldDB" id="A0A4R2BL21"/>
<evidence type="ECO:0000256" key="6">
    <source>
        <dbReference type="SAM" id="Phobius"/>
    </source>
</evidence>
<name>A0A4R2BL21_9BACI</name>
<comment type="caution">
    <text evidence="8">The sequence shown here is derived from an EMBL/GenBank/DDBJ whole genome shotgun (WGS) entry which is preliminary data.</text>
</comment>
<feature type="transmembrane region" description="Helical" evidence="6">
    <location>
        <begin position="12"/>
        <end position="35"/>
    </location>
</feature>
<gene>
    <name evidence="8" type="ORF">EV146_102325</name>
</gene>
<accession>A0A4R2BL21</accession>
<dbReference type="GO" id="GO:0000271">
    <property type="term" value="P:polysaccharide biosynthetic process"/>
    <property type="evidence" value="ECO:0007669"/>
    <property type="project" value="InterPro"/>
</dbReference>
<dbReference type="EMBL" id="SLVV01000002">
    <property type="protein sequence ID" value="TCN27375.1"/>
    <property type="molecule type" value="Genomic_DNA"/>
</dbReference>
<evidence type="ECO:0000313" key="8">
    <source>
        <dbReference type="EMBL" id="TCN27375.1"/>
    </source>
</evidence>
<dbReference type="GO" id="GO:0005886">
    <property type="term" value="C:plasma membrane"/>
    <property type="evidence" value="ECO:0007669"/>
    <property type="project" value="TreeGrafter"/>
</dbReference>
<feature type="domain" description="GtrA/DPMS transmembrane" evidence="7">
    <location>
        <begin position="15"/>
        <end position="138"/>
    </location>
</feature>
<organism evidence="8 9">
    <name type="scientific">Mesobacillus foraminis</name>
    <dbReference type="NCBI Taxonomy" id="279826"/>
    <lineage>
        <taxon>Bacteria</taxon>
        <taxon>Bacillati</taxon>
        <taxon>Bacillota</taxon>
        <taxon>Bacilli</taxon>
        <taxon>Bacillales</taxon>
        <taxon>Bacillaceae</taxon>
        <taxon>Mesobacillus</taxon>
    </lineage>
</organism>
<evidence type="ECO:0000256" key="2">
    <source>
        <dbReference type="ARBA" id="ARBA00009399"/>
    </source>
</evidence>
<dbReference type="Pfam" id="PF04138">
    <property type="entry name" value="GtrA_DPMS_TM"/>
    <property type="match status" value="1"/>
</dbReference>
<dbReference type="Proteomes" id="UP000295689">
    <property type="component" value="Unassembled WGS sequence"/>
</dbReference>
<keyword evidence="9" id="KW-1185">Reference proteome</keyword>
<reference evidence="8 9" key="1">
    <citation type="journal article" date="2015" name="Stand. Genomic Sci.">
        <title>Genomic Encyclopedia of Bacterial and Archaeal Type Strains, Phase III: the genomes of soil and plant-associated and newly described type strains.</title>
        <authorList>
            <person name="Whitman W.B."/>
            <person name="Woyke T."/>
            <person name="Klenk H.P."/>
            <person name="Zhou Y."/>
            <person name="Lilburn T.G."/>
            <person name="Beck B.J."/>
            <person name="De Vos P."/>
            <person name="Vandamme P."/>
            <person name="Eisen J.A."/>
            <person name="Garrity G."/>
            <person name="Hugenholtz P."/>
            <person name="Kyrpides N.C."/>
        </authorList>
    </citation>
    <scope>NUCLEOTIDE SEQUENCE [LARGE SCALE GENOMIC DNA]</scope>
    <source>
        <strain evidence="8 9">CV53</strain>
    </source>
</reference>
<keyword evidence="3 6" id="KW-0812">Transmembrane</keyword>
<dbReference type="InterPro" id="IPR051401">
    <property type="entry name" value="GtrA_CellWall_Glycosyl"/>
</dbReference>
<keyword evidence="4 6" id="KW-1133">Transmembrane helix</keyword>
<evidence type="ECO:0000256" key="1">
    <source>
        <dbReference type="ARBA" id="ARBA00004141"/>
    </source>
</evidence>
<dbReference type="InterPro" id="IPR007267">
    <property type="entry name" value="GtrA_DPMS_TM"/>
</dbReference>
<evidence type="ECO:0000313" key="9">
    <source>
        <dbReference type="Proteomes" id="UP000295689"/>
    </source>
</evidence>
<keyword evidence="5 6" id="KW-0472">Membrane</keyword>
<comment type="similarity">
    <text evidence="2">Belongs to the GtrA family.</text>
</comment>
<evidence type="ECO:0000256" key="5">
    <source>
        <dbReference type="ARBA" id="ARBA00023136"/>
    </source>
</evidence>
<evidence type="ECO:0000259" key="7">
    <source>
        <dbReference type="Pfam" id="PF04138"/>
    </source>
</evidence>
<protein>
    <submittedName>
        <fullName evidence="8">Putative flippase GtrA</fullName>
    </submittedName>
</protein>
<dbReference type="PANTHER" id="PTHR38459">
    <property type="entry name" value="PROPHAGE BACTOPRENOL-LINKED GLUCOSE TRANSLOCASE HOMOLOG"/>
    <property type="match status" value="1"/>
</dbReference>
<evidence type="ECO:0000256" key="4">
    <source>
        <dbReference type="ARBA" id="ARBA00022989"/>
    </source>
</evidence>
<comment type="subcellular location">
    <subcellularLocation>
        <location evidence="1">Membrane</location>
        <topology evidence="1">Multi-pass membrane protein</topology>
    </subcellularLocation>
</comment>
<dbReference type="PANTHER" id="PTHR38459:SF1">
    <property type="entry name" value="PROPHAGE BACTOPRENOL-LINKED GLUCOSE TRANSLOCASE HOMOLOG"/>
    <property type="match status" value="1"/>
</dbReference>
<sequence length="143" mass="15763">MLLENSLKRNSYFIRFLLVGVLNTIIGLSIMFILLNLFGWSYWQSTFTGNSIGAIISYFLNRSFTFNSRVGASEGIPKFAAVIVFSYTVSYSVSGAAAEILTIPAWAASVVSSDELGILIGTVLYTVTNYLGQKGFVFRRVTE</sequence>